<keyword evidence="1" id="KW-0067">ATP-binding</keyword>
<keyword evidence="3" id="KW-0436">Ligase</keyword>
<dbReference type="EMBL" id="LC035135">
    <property type="protein sequence ID" value="BAU09321.1"/>
    <property type="molecule type" value="Genomic_DNA"/>
</dbReference>
<evidence type="ECO:0000313" key="3">
    <source>
        <dbReference type="EMBL" id="BAU09321.1"/>
    </source>
</evidence>
<dbReference type="InterPro" id="IPR041356">
    <property type="entry name" value="PGM1_C"/>
</dbReference>
<protein>
    <submittedName>
        <fullName evidence="3">Amino acid ligase</fullName>
    </submittedName>
</protein>
<feature type="domain" description="ATP-grasp" evidence="2">
    <location>
        <begin position="158"/>
        <end position="376"/>
    </location>
</feature>
<evidence type="ECO:0000259" key="2">
    <source>
        <dbReference type="PROSITE" id="PS50975"/>
    </source>
</evidence>
<dbReference type="Pfam" id="PF18604">
    <property type="entry name" value="PreAtp-grasp"/>
    <property type="match status" value="1"/>
</dbReference>
<gene>
    <name evidence="3" type="primary">res5</name>
</gene>
<sequence>MTAPARPGGGTRLLIGNDLTEEARNGDGWVRWGVQRLLWFARDGDVVVLPVDPDPDFLRHATALTGTDCATLRVVVPPPGPPGSEPGLLTADRLAHEGFRTALRRALGGRAVRRVVALWPDVTVAELARSLEAEHALPGHAFLRQGGGLLVNSKAVFRAVAAGAGVPLPPGTVCSAPQEAEDQIDEFFRAGRPVILKHEYLSSGTGNEIVSPVAGIRPIGARRVVRLTGRPAVRAHLAAHWDRLTSGGRRRLVAEEYVPDSTAHFAEFLITERGAELAGHGEMVSAPLATAEIIPSPGLTPAQRTRLVDGGRALCGPLKAMGYRGRLSADAIATPDGRILFTEYNGRVTGSTPIYGVIGEQVVGPDYARERVLLETVWPDGWHISSFRDAERRIEAAGLAYDRTTRTGVMLISAFDPRRRAVMYCVVAESLPAAREQQRRLGDVFSTRPAAPAAARHT</sequence>
<proteinExistence type="predicted"/>
<dbReference type="PROSITE" id="PS50975">
    <property type="entry name" value="ATP_GRASP"/>
    <property type="match status" value="1"/>
</dbReference>
<dbReference type="Gene3D" id="3.30.470.20">
    <property type="entry name" value="ATP-grasp fold, B domain"/>
    <property type="match status" value="1"/>
</dbReference>
<dbReference type="AlphaFoldDB" id="A0A0S3TVZ6"/>
<keyword evidence="1" id="KW-0547">Nucleotide-binding</keyword>
<dbReference type="SUPFAM" id="SSF56059">
    <property type="entry name" value="Glutathione synthetase ATP-binding domain-like"/>
    <property type="match status" value="1"/>
</dbReference>
<accession>A0A0S3TVZ6</accession>
<dbReference type="InterPro" id="IPR011761">
    <property type="entry name" value="ATP-grasp"/>
</dbReference>
<evidence type="ECO:0000256" key="1">
    <source>
        <dbReference type="PROSITE-ProRule" id="PRU00409"/>
    </source>
</evidence>
<dbReference type="InterPro" id="IPR040754">
    <property type="entry name" value="PreAtp-grasp"/>
</dbReference>
<dbReference type="Pfam" id="PF18105">
    <property type="entry name" value="PGM1_C"/>
    <property type="match status" value="1"/>
</dbReference>
<organism evidence="3">
    <name type="scientific">Streptomyces roseoverticillatus</name>
    <dbReference type="NCBI Taxonomy" id="66429"/>
    <lineage>
        <taxon>Bacteria</taxon>
        <taxon>Bacillati</taxon>
        <taxon>Actinomycetota</taxon>
        <taxon>Actinomycetes</taxon>
        <taxon>Kitasatosporales</taxon>
        <taxon>Streptomycetaceae</taxon>
        <taxon>Streptomyces</taxon>
    </lineage>
</organism>
<name>A0A0S3TVZ6_9ACTN</name>
<reference evidence="3" key="1">
    <citation type="journal article" date="2015" name="Biosci. Biotechnol. Biochem.">
        <title>Identification and analysis of the resorcinomycin biosynthetic gene cluster.</title>
        <authorList>
            <person name="Ooya K."/>
            <person name="Ogasawara Y."/>
            <person name="Noike M."/>
            <person name="Dairi T."/>
        </authorList>
    </citation>
    <scope>NUCLEOTIDE SEQUENCE</scope>
    <source>
        <strain evidence="3">DO-248</strain>
    </source>
</reference>
<dbReference type="GO" id="GO:0005524">
    <property type="term" value="F:ATP binding"/>
    <property type="evidence" value="ECO:0007669"/>
    <property type="project" value="UniProtKB-UniRule"/>
</dbReference>
<dbReference type="GO" id="GO:0046872">
    <property type="term" value="F:metal ion binding"/>
    <property type="evidence" value="ECO:0007669"/>
    <property type="project" value="InterPro"/>
</dbReference>
<dbReference type="GO" id="GO:0016874">
    <property type="term" value="F:ligase activity"/>
    <property type="evidence" value="ECO:0007669"/>
    <property type="project" value="UniProtKB-KW"/>
</dbReference>